<dbReference type="AlphaFoldDB" id="A0A2W5NBD7"/>
<dbReference type="NCBIfam" id="TIGR00199">
    <property type="entry name" value="PncC_domain"/>
    <property type="match status" value="1"/>
</dbReference>
<comment type="caution">
    <text evidence="2">The sequence shown here is derived from an EMBL/GenBank/DDBJ whole genome shotgun (WGS) entry which is preliminary data.</text>
</comment>
<dbReference type="InterPro" id="IPR036653">
    <property type="entry name" value="CinA-like_C"/>
</dbReference>
<name>A0A2W5NBD7_9BACT</name>
<dbReference type="SUPFAM" id="SSF142433">
    <property type="entry name" value="CinA-like"/>
    <property type="match status" value="1"/>
</dbReference>
<organism evidence="2 3">
    <name type="scientific">Micavibrio aeruginosavorus</name>
    <dbReference type="NCBI Taxonomy" id="349221"/>
    <lineage>
        <taxon>Bacteria</taxon>
        <taxon>Pseudomonadati</taxon>
        <taxon>Bdellovibrionota</taxon>
        <taxon>Bdellovibrionia</taxon>
        <taxon>Bdellovibrionales</taxon>
        <taxon>Pseudobdellovibrionaceae</taxon>
        <taxon>Micavibrio</taxon>
    </lineage>
</organism>
<gene>
    <name evidence="2" type="ORF">DI551_02285</name>
</gene>
<proteinExistence type="predicted"/>
<accession>A0A2W5NBD7</accession>
<feature type="domain" description="CinA C-terminal" evidence="1">
    <location>
        <begin position="3"/>
        <end position="154"/>
    </location>
</feature>
<evidence type="ECO:0000313" key="3">
    <source>
        <dbReference type="Proteomes" id="UP000249417"/>
    </source>
</evidence>
<evidence type="ECO:0000313" key="2">
    <source>
        <dbReference type="EMBL" id="PZQ48035.1"/>
    </source>
</evidence>
<dbReference type="Proteomes" id="UP000249417">
    <property type="component" value="Unassembled WGS sequence"/>
</dbReference>
<dbReference type="Gene3D" id="3.90.950.20">
    <property type="entry name" value="CinA-like"/>
    <property type="match status" value="1"/>
</dbReference>
<dbReference type="EMBL" id="QFQB01000008">
    <property type="protein sequence ID" value="PZQ48035.1"/>
    <property type="molecule type" value="Genomic_DNA"/>
</dbReference>
<reference evidence="2 3" key="1">
    <citation type="submission" date="2017-08" db="EMBL/GenBank/DDBJ databases">
        <title>Infants hospitalized years apart are colonized by the same room-sourced microbial strains.</title>
        <authorList>
            <person name="Brooks B."/>
            <person name="Olm M.R."/>
            <person name="Firek B.A."/>
            <person name="Baker R."/>
            <person name="Thomas B.C."/>
            <person name="Morowitz M.J."/>
            <person name="Banfield J.F."/>
        </authorList>
    </citation>
    <scope>NUCLEOTIDE SEQUENCE [LARGE SCALE GENOMIC DNA]</scope>
    <source>
        <strain evidence="2">S2_005_002_R2_29</strain>
    </source>
</reference>
<protein>
    <submittedName>
        <fullName evidence="2">Damage-inducible protein CinA</fullName>
    </submittedName>
</protein>
<dbReference type="InterPro" id="IPR008136">
    <property type="entry name" value="CinA_C"/>
</dbReference>
<sequence length="160" mass="17088">MHSLVEELTLLLLDKNMRLVTAESCTGGMIAASMTDRAGSSAVFERGFVTYSNESKIEELGVVPPTLQIHGAVSEQTAAEMAQGALKNSRADIAVSVTGIAGPTGGNDEKPVGLVYIGIAQRDQNTQVFRHIFDGDRMAIRQQTLEQALTHLISSFGKIA</sequence>
<dbReference type="Pfam" id="PF02464">
    <property type="entry name" value="CinA"/>
    <property type="match status" value="1"/>
</dbReference>
<evidence type="ECO:0000259" key="1">
    <source>
        <dbReference type="Pfam" id="PF02464"/>
    </source>
</evidence>